<feature type="compositionally biased region" description="Gly residues" evidence="1">
    <location>
        <begin position="129"/>
        <end position="140"/>
    </location>
</feature>
<accession>A0A0D2LWA5</accession>
<gene>
    <name evidence="2" type="ORF">MNEG_12199</name>
</gene>
<dbReference type="RefSeq" id="XP_013894784.1">
    <property type="nucleotide sequence ID" value="XM_014039330.1"/>
</dbReference>
<dbReference type="KEGG" id="mng:MNEG_12199"/>
<keyword evidence="3" id="KW-1185">Reference proteome</keyword>
<feature type="compositionally biased region" description="Low complexity" evidence="1">
    <location>
        <begin position="159"/>
        <end position="168"/>
    </location>
</feature>
<feature type="compositionally biased region" description="Low complexity" evidence="1">
    <location>
        <begin position="17"/>
        <end position="33"/>
    </location>
</feature>
<dbReference type="EMBL" id="KK103336">
    <property type="protein sequence ID" value="KIY95764.1"/>
    <property type="molecule type" value="Genomic_DNA"/>
</dbReference>
<dbReference type="AlphaFoldDB" id="A0A0D2LWA5"/>
<dbReference type="OrthoDB" id="993at2759"/>
<protein>
    <submittedName>
        <fullName evidence="2">Uncharacterized protein</fullName>
    </submittedName>
</protein>
<dbReference type="Proteomes" id="UP000054498">
    <property type="component" value="Unassembled WGS sequence"/>
</dbReference>
<feature type="region of interest" description="Disordered" evidence="1">
    <location>
        <begin position="1"/>
        <end position="37"/>
    </location>
</feature>
<evidence type="ECO:0000313" key="3">
    <source>
        <dbReference type="Proteomes" id="UP000054498"/>
    </source>
</evidence>
<proteinExistence type="predicted"/>
<reference evidence="2 3" key="1">
    <citation type="journal article" date="2013" name="BMC Genomics">
        <title>Reconstruction of the lipid metabolism for the microalga Monoraphidium neglectum from its genome sequence reveals characteristics suitable for biofuel production.</title>
        <authorList>
            <person name="Bogen C."/>
            <person name="Al-Dilaimi A."/>
            <person name="Albersmeier A."/>
            <person name="Wichmann J."/>
            <person name="Grundmann M."/>
            <person name="Rupp O."/>
            <person name="Lauersen K.J."/>
            <person name="Blifernez-Klassen O."/>
            <person name="Kalinowski J."/>
            <person name="Goesmann A."/>
            <person name="Mussgnug J.H."/>
            <person name="Kruse O."/>
        </authorList>
    </citation>
    <scope>NUCLEOTIDE SEQUENCE [LARGE SCALE GENOMIC DNA]</scope>
    <source>
        <strain evidence="2 3">SAG 48.87</strain>
    </source>
</reference>
<evidence type="ECO:0000256" key="1">
    <source>
        <dbReference type="SAM" id="MobiDB-lite"/>
    </source>
</evidence>
<evidence type="ECO:0000313" key="2">
    <source>
        <dbReference type="EMBL" id="KIY95764.1"/>
    </source>
</evidence>
<feature type="compositionally biased region" description="Basic residues" evidence="1">
    <location>
        <begin position="90"/>
        <end position="101"/>
    </location>
</feature>
<organism evidence="2 3">
    <name type="scientific">Monoraphidium neglectum</name>
    <dbReference type="NCBI Taxonomy" id="145388"/>
    <lineage>
        <taxon>Eukaryota</taxon>
        <taxon>Viridiplantae</taxon>
        <taxon>Chlorophyta</taxon>
        <taxon>core chlorophytes</taxon>
        <taxon>Chlorophyceae</taxon>
        <taxon>CS clade</taxon>
        <taxon>Sphaeropleales</taxon>
        <taxon>Selenastraceae</taxon>
        <taxon>Monoraphidium</taxon>
    </lineage>
</organism>
<name>A0A0D2LWA5_9CHLO</name>
<feature type="region of interest" description="Disordered" evidence="1">
    <location>
        <begin position="87"/>
        <end position="226"/>
    </location>
</feature>
<sequence>MQAPGALARPPRLRTTAAPQAPWGARPAAPARGWGPGTLLTKSISRRCTALRRCAAASTAAATQHQLQLQPALGRCASAGALEIGPTQQRPRHAHTVHQRQQKQQLPPFLNLQRPRRCSHACRAAWRPPGGGDAGGGDPGSDGVRPDAFGRTPPPRPPSSWSDLPDPWEATARAASAQPPPGPGNGGNGNGAPPPPPPRRGPDYEMTDWGWDAPEQGWDPTEGLSPEQLAGMQADYDAYLQRQRAAESPPRDKWITPLLDWQVCGG</sequence>
<dbReference type="GeneID" id="25729537"/>